<name>A0A8S5RBU3_9VIRU</name>
<evidence type="ECO:0000313" key="2">
    <source>
        <dbReference type="EMBL" id="DAE28545.1"/>
    </source>
</evidence>
<sequence length="35" mass="4092">MNGCEIHKKTAGRKEQHPFSKVVYKRNAPYQSRSD</sequence>
<feature type="region of interest" description="Disordered" evidence="1">
    <location>
        <begin position="1"/>
        <end position="35"/>
    </location>
</feature>
<organism evidence="2">
    <name type="scientific">virus sp. ctOZh10</name>
    <dbReference type="NCBI Taxonomy" id="2828250"/>
    <lineage>
        <taxon>Viruses</taxon>
    </lineage>
</organism>
<protein>
    <submittedName>
        <fullName evidence="2">Uncharacterized protein</fullName>
    </submittedName>
</protein>
<dbReference type="EMBL" id="BK059088">
    <property type="protein sequence ID" value="DAE28545.1"/>
    <property type="molecule type" value="Genomic_DNA"/>
</dbReference>
<feature type="compositionally biased region" description="Basic and acidic residues" evidence="1">
    <location>
        <begin position="1"/>
        <end position="18"/>
    </location>
</feature>
<reference evidence="2" key="1">
    <citation type="journal article" date="2021" name="Proc. Natl. Acad. Sci. U.S.A.">
        <title>A Catalog of Tens of Thousands of Viruses from Human Metagenomes Reveals Hidden Associations with Chronic Diseases.</title>
        <authorList>
            <person name="Tisza M.J."/>
            <person name="Buck C.B."/>
        </authorList>
    </citation>
    <scope>NUCLEOTIDE SEQUENCE</scope>
    <source>
        <strain evidence="2">CtOZh10</strain>
    </source>
</reference>
<accession>A0A8S5RBU3</accession>
<proteinExistence type="predicted"/>
<evidence type="ECO:0000256" key="1">
    <source>
        <dbReference type="SAM" id="MobiDB-lite"/>
    </source>
</evidence>